<evidence type="ECO:0000313" key="4">
    <source>
        <dbReference type="Proteomes" id="UP001158067"/>
    </source>
</evidence>
<dbReference type="EMBL" id="FXUG01000005">
    <property type="protein sequence ID" value="SMP57264.1"/>
    <property type="molecule type" value="Genomic_DNA"/>
</dbReference>
<keyword evidence="1" id="KW-1277">Toxin-antitoxin system</keyword>
<dbReference type="SUPFAM" id="SSF47598">
    <property type="entry name" value="Ribbon-helix-helix"/>
    <property type="match status" value="1"/>
</dbReference>
<protein>
    <submittedName>
        <fullName evidence="3">Uncharacterized conserved protein, DUF1778 family</fullName>
    </submittedName>
</protein>
<evidence type="ECO:0000256" key="1">
    <source>
        <dbReference type="ARBA" id="ARBA00022649"/>
    </source>
</evidence>
<reference evidence="3 4" key="1">
    <citation type="submission" date="2017-05" db="EMBL/GenBank/DDBJ databases">
        <authorList>
            <person name="Varghese N."/>
            <person name="Submissions S."/>
        </authorList>
    </citation>
    <scope>NUCLEOTIDE SEQUENCE [LARGE SCALE GENOMIC DNA]</scope>
    <source>
        <strain evidence="3 4">DSM 25457</strain>
    </source>
</reference>
<evidence type="ECO:0000313" key="3">
    <source>
        <dbReference type="EMBL" id="SMP57264.1"/>
    </source>
</evidence>
<dbReference type="Pfam" id="PF08681">
    <property type="entry name" value="TacA1"/>
    <property type="match status" value="1"/>
</dbReference>
<dbReference type="Proteomes" id="UP001158067">
    <property type="component" value="Unassembled WGS sequence"/>
</dbReference>
<accession>A0ABY1Q5Q5</accession>
<dbReference type="InterPro" id="IPR014795">
    <property type="entry name" value="TacA_1-like"/>
</dbReference>
<comment type="similarity">
    <text evidence="2">Belongs to the TacA antitoxin family.</text>
</comment>
<dbReference type="Gene3D" id="1.20.5.780">
    <property type="entry name" value="Single helix bin"/>
    <property type="match status" value="1"/>
</dbReference>
<dbReference type="RefSeq" id="WP_283432749.1">
    <property type="nucleotide sequence ID" value="NZ_FXUG01000005.1"/>
</dbReference>
<evidence type="ECO:0000256" key="2">
    <source>
        <dbReference type="ARBA" id="ARBA00049988"/>
    </source>
</evidence>
<gene>
    <name evidence="3" type="ORF">SAMN06265222_105294</name>
</gene>
<sequence length="89" mass="9726">MQKTSSLMVRLDEQSKAMLTAAAELRRISVSDYVRSVVVGQAERELAAAESQTIAMSPGEQLEFWNALSKPPKLTKAQKDLGAMMRGDA</sequence>
<comment type="caution">
    <text evidence="3">The sequence shown here is derived from an EMBL/GenBank/DDBJ whole genome shotgun (WGS) entry which is preliminary data.</text>
</comment>
<dbReference type="InterPro" id="IPR010985">
    <property type="entry name" value="Ribbon_hlx_hlx"/>
</dbReference>
<keyword evidence="4" id="KW-1185">Reference proteome</keyword>
<name>A0ABY1Q5Q5_9BACT</name>
<proteinExistence type="inferred from homology"/>
<organism evidence="3 4">
    <name type="scientific">Neorhodopirellula lusitana</name>
    <dbReference type="NCBI Taxonomy" id="445327"/>
    <lineage>
        <taxon>Bacteria</taxon>
        <taxon>Pseudomonadati</taxon>
        <taxon>Planctomycetota</taxon>
        <taxon>Planctomycetia</taxon>
        <taxon>Pirellulales</taxon>
        <taxon>Pirellulaceae</taxon>
        <taxon>Neorhodopirellula</taxon>
    </lineage>
</organism>